<reference evidence="1 2" key="1">
    <citation type="journal article" date="2019" name="ISME J.">
        <title>Genome analyses of uncultured TG2/ZB3 bacteria in 'Margulisbacteria' specifically attached to ectosymbiotic spirochetes of protists in the termite gut.</title>
        <authorList>
            <person name="Utami Y.D."/>
            <person name="Kuwahara H."/>
            <person name="Igai K."/>
            <person name="Murakami T."/>
            <person name="Sugaya K."/>
            <person name="Morikawa T."/>
            <person name="Nagura Y."/>
            <person name="Yuki M."/>
            <person name="Deevong P."/>
            <person name="Inoue T."/>
            <person name="Kihara K."/>
            <person name="Lo N."/>
            <person name="Yamada A."/>
            <person name="Ohkuma M."/>
            <person name="Hongoh Y."/>
        </authorList>
    </citation>
    <scope>NUCLEOTIDE SEQUENCE [LARGE SCALE GENOMIC DNA]</scope>
    <source>
        <strain evidence="1">RsDinE6-01</strain>
    </source>
</reference>
<organism evidence="1 2">
    <name type="scientific">Candidatus Termititenax dinenymphae</name>
    <dbReference type="NCBI Taxonomy" id="2218523"/>
    <lineage>
        <taxon>Bacteria</taxon>
        <taxon>Bacillati</taxon>
        <taxon>Candidatus Margulisiibacteriota</taxon>
        <taxon>Candidatus Termititenacia</taxon>
        <taxon>Candidatus Termititenacales</taxon>
        <taxon>Candidatus Termititenacaceae</taxon>
        <taxon>Candidatus Termititenax</taxon>
    </lineage>
</organism>
<proteinExistence type="predicted"/>
<evidence type="ECO:0000313" key="2">
    <source>
        <dbReference type="Proteomes" id="UP000282196"/>
    </source>
</evidence>
<dbReference type="EMBL" id="BGZP01000006">
    <property type="protein sequence ID" value="GBR77593.1"/>
    <property type="molecule type" value="Genomic_DNA"/>
</dbReference>
<name>A0A388TJW6_9BACT</name>
<gene>
    <name evidence="1" type="primary">brnT</name>
    <name evidence="1" type="ORF">RDn1_252</name>
</gene>
<dbReference type="InterPro" id="IPR038573">
    <property type="entry name" value="BrnT_sf"/>
</dbReference>
<dbReference type="Pfam" id="PF04365">
    <property type="entry name" value="BrnT_toxin"/>
    <property type="match status" value="1"/>
</dbReference>
<dbReference type="AlphaFoldDB" id="A0A388TJW6"/>
<accession>A0A388TJW6</accession>
<comment type="caution">
    <text evidence="1">The sequence shown here is derived from an EMBL/GenBank/DDBJ whole genome shotgun (WGS) entry which is preliminary data.</text>
</comment>
<keyword evidence="2" id="KW-1185">Reference proteome</keyword>
<protein>
    <submittedName>
        <fullName evidence="1">Toxin BrnT</fullName>
    </submittedName>
</protein>
<dbReference type="Proteomes" id="UP000282196">
    <property type="component" value="Unassembled WGS sequence"/>
</dbReference>
<evidence type="ECO:0000313" key="1">
    <source>
        <dbReference type="EMBL" id="GBR77593.1"/>
    </source>
</evidence>
<dbReference type="InterPro" id="IPR007460">
    <property type="entry name" value="BrnT_toxin"/>
</dbReference>
<sequence>MIFDWDENKNLSNIKKHGFSFSVAEYVFADPKAITFPDDRKNYGETRERTIGKVVDTIIVAIIHTNRAGITRIISARRANKKERSAYYGNN</sequence>
<dbReference type="Gene3D" id="3.10.450.530">
    <property type="entry name" value="Ribonuclease toxin, BrnT, of type II toxin-antitoxin system"/>
    <property type="match status" value="1"/>
</dbReference>